<evidence type="ECO:0000313" key="1">
    <source>
        <dbReference type="EMBL" id="KAI3762442.1"/>
    </source>
</evidence>
<evidence type="ECO:0000313" key="2">
    <source>
        <dbReference type="Proteomes" id="UP001056120"/>
    </source>
</evidence>
<proteinExistence type="predicted"/>
<accession>A0ACB9EUC0</accession>
<dbReference type="Proteomes" id="UP001056120">
    <property type="component" value="Linkage Group LG17"/>
</dbReference>
<protein>
    <submittedName>
        <fullName evidence="1">Uncharacterized protein</fullName>
    </submittedName>
</protein>
<reference evidence="1 2" key="2">
    <citation type="journal article" date="2022" name="Mol. Ecol. Resour.">
        <title>The genomes of chicory, endive, great burdock and yacon provide insights into Asteraceae paleo-polyploidization history and plant inulin production.</title>
        <authorList>
            <person name="Fan W."/>
            <person name="Wang S."/>
            <person name="Wang H."/>
            <person name="Wang A."/>
            <person name="Jiang F."/>
            <person name="Liu H."/>
            <person name="Zhao H."/>
            <person name="Xu D."/>
            <person name="Zhang Y."/>
        </authorList>
    </citation>
    <scope>NUCLEOTIDE SEQUENCE [LARGE SCALE GENOMIC DNA]</scope>
    <source>
        <strain evidence="2">cv. Yunnan</strain>
        <tissue evidence="1">Leaves</tissue>
    </source>
</reference>
<name>A0ACB9EUC0_9ASTR</name>
<sequence length="433" mass="48813">MGRDWLYKASGGRKSTSAVVESHHSSSSCMSAIFNQFRFHHPSFISQSGIADDEHSNFCLQGTEAPRNSLELPESASSTEVKEQTNLNIPVGRLQIKTKRSTFTNDLSSESCISPCTKTPNLVARLMGLDLLPEYSSPRPSSSSTTTISHHRSRSLPTTPRLLTASRHSTDNDYHHRLSLQIDKENCHQHESSHTKTARPRSERTSRPLGTDITNTMSPARSNLRQRRDSNLDLLKPLKSPKLKLLDIKNNLNKPISNSQVKSKSPTPRLRQRPLMKPESLVKDEKIKRIVSERYDLRFKKMQQEKVNVRKKKREMTSSSSNTRRLSEKQVSLPSNLNSSYNTNGTHSLKATSTAATTTSSSDHPLHPSIFNQLEKHRQPSVTGRRRMMFEAEVEGIVVEIEREILVNLVHEIATETVVPAGSDRLRSHVVFT</sequence>
<comment type="caution">
    <text evidence="1">The sequence shown here is derived from an EMBL/GenBank/DDBJ whole genome shotgun (WGS) entry which is preliminary data.</text>
</comment>
<gene>
    <name evidence="1" type="ORF">L1987_52872</name>
</gene>
<dbReference type="EMBL" id="CM042034">
    <property type="protein sequence ID" value="KAI3762442.1"/>
    <property type="molecule type" value="Genomic_DNA"/>
</dbReference>
<organism evidence="1 2">
    <name type="scientific">Smallanthus sonchifolius</name>
    <dbReference type="NCBI Taxonomy" id="185202"/>
    <lineage>
        <taxon>Eukaryota</taxon>
        <taxon>Viridiplantae</taxon>
        <taxon>Streptophyta</taxon>
        <taxon>Embryophyta</taxon>
        <taxon>Tracheophyta</taxon>
        <taxon>Spermatophyta</taxon>
        <taxon>Magnoliopsida</taxon>
        <taxon>eudicotyledons</taxon>
        <taxon>Gunneridae</taxon>
        <taxon>Pentapetalae</taxon>
        <taxon>asterids</taxon>
        <taxon>campanulids</taxon>
        <taxon>Asterales</taxon>
        <taxon>Asteraceae</taxon>
        <taxon>Asteroideae</taxon>
        <taxon>Heliantheae alliance</taxon>
        <taxon>Millerieae</taxon>
        <taxon>Smallanthus</taxon>
    </lineage>
</organism>
<reference evidence="2" key="1">
    <citation type="journal article" date="2022" name="Mol. Ecol. Resour.">
        <title>The genomes of chicory, endive, great burdock and yacon provide insights into Asteraceae palaeo-polyploidization history and plant inulin production.</title>
        <authorList>
            <person name="Fan W."/>
            <person name="Wang S."/>
            <person name="Wang H."/>
            <person name="Wang A."/>
            <person name="Jiang F."/>
            <person name="Liu H."/>
            <person name="Zhao H."/>
            <person name="Xu D."/>
            <person name="Zhang Y."/>
        </authorList>
    </citation>
    <scope>NUCLEOTIDE SEQUENCE [LARGE SCALE GENOMIC DNA]</scope>
    <source>
        <strain evidence="2">cv. Yunnan</strain>
    </source>
</reference>
<keyword evidence="2" id="KW-1185">Reference proteome</keyword>